<dbReference type="Pfam" id="PF13302">
    <property type="entry name" value="Acetyltransf_3"/>
    <property type="match status" value="1"/>
</dbReference>
<dbReference type="InterPro" id="IPR051531">
    <property type="entry name" value="N-acetyltransferase"/>
</dbReference>
<protein>
    <submittedName>
        <fullName evidence="2">Acetyltransferase, GNAT family</fullName>
    </submittedName>
</protein>
<dbReference type="SUPFAM" id="SSF55729">
    <property type="entry name" value="Acyl-CoA N-acyltransferases (Nat)"/>
    <property type="match status" value="1"/>
</dbReference>
<dbReference type="AlphaFoldDB" id="W0FPP3"/>
<organism evidence="2">
    <name type="scientific">uncultured bacterium Contig1586</name>
    <dbReference type="NCBI Taxonomy" id="1393462"/>
    <lineage>
        <taxon>Bacteria</taxon>
        <taxon>environmental samples</taxon>
    </lineage>
</organism>
<dbReference type="InterPro" id="IPR016181">
    <property type="entry name" value="Acyl_CoA_acyltransferase"/>
</dbReference>
<name>W0FPP3_9BACT</name>
<accession>W0FPP3</accession>
<dbReference type="GO" id="GO:0016747">
    <property type="term" value="F:acyltransferase activity, transferring groups other than amino-acyl groups"/>
    <property type="evidence" value="ECO:0007669"/>
    <property type="project" value="InterPro"/>
</dbReference>
<dbReference type="PANTHER" id="PTHR43792:SF1">
    <property type="entry name" value="N-ACETYLTRANSFERASE DOMAIN-CONTAINING PROTEIN"/>
    <property type="match status" value="1"/>
</dbReference>
<evidence type="ECO:0000313" key="2">
    <source>
        <dbReference type="EMBL" id="AHF25454.1"/>
    </source>
</evidence>
<reference evidence="2" key="1">
    <citation type="journal article" date="2013" name="PLoS ONE">
        <title>Metagenomic insights into the carbohydrate-active enzymes carried by the microorganisms adhering to solid digesta in the rumen of cows.</title>
        <authorList>
            <person name="Wang L."/>
            <person name="Hatem A."/>
            <person name="Catalyurek U.V."/>
            <person name="Morrison M."/>
            <person name="Yu Z."/>
        </authorList>
    </citation>
    <scope>NUCLEOTIDE SEQUENCE</scope>
</reference>
<dbReference type="PANTHER" id="PTHR43792">
    <property type="entry name" value="GNAT FAMILY, PUTATIVE (AFU_ORTHOLOGUE AFUA_3G00765)-RELATED-RELATED"/>
    <property type="match status" value="1"/>
</dbReference>
<dbReference type="Gene3D" id="3.40.630.30">
    <property type="match status" value="1"/>
</dbReference>
<dbReference type="EMBL" id="KC246837">
    <property type="protein sequence ID" value="AHF25454.1"/>
    <property type="molecule type" value="Genomic_DNA"/>
</dbReference>
<sequence length="188" mass="21811">MNKAEMYDTLRGEHIVLRKAKETDYRSMLENVWGDEAVYRWMLFPPTRTEEEAIDRCRRSIAFQKEHFAWFVALKETDEAIGMCAIAESDPGHFDECGICIGTRYHGRGYGKEIVALLLDLAFRKLEAEDFRYGYDPDNIPSKRLAASFGFRFDKSYPLTRPWDSQVKDIESCLLTREDYLARQGGNA</sequence>
<dbReference type="InterPro" id="IPR000182">
    <property type="entry name" value="GNAT_dom"/>
</dbReference>
<feature type="domain" description="N-acetyltransferase" evidence="1">
    <location>
        <begin position="15"/>
        <end position="176"/>
    </location>
</feature>
<dbReference type="PROSITE" id="PS51186">
    <property type="entry name" value="GNAT"/>
    <property type="match status" value="1"/>
</dbReference>
<proteinExistence type="predicted"/>
<keyword evidence="2" id="KW-0808">Transferase</keyword>
<evidence type="ECO:0000259" key="1">
    <source>
        <dbReference type="PROSITE" id="PS51186"/>
    </source>
</evidence>